<dbReference type="EMBL" id="JBHUMY010000016">
    <property type="protein sequence ID" value="MFD2661552.1"/>
    <property type="molecule type" value="Genomic_DNA"/>
</dbReference>
<comment type="caution">
    <text evidence="2">The sequence shown here is derived from an EMBL/GenBank/DDBJ whole genome shotgun (WGS) entry which is preliminary data.</text>
</comment>
<accession>A0ABW5R3J9</accession>
<keyword evidence="3" id="KW-1185">Reference proteome</keyword>
<protein>
    <submittedName>
        <fullName evidence="2">Uncharacterized protein</fullName>
    </submittedName>
</protein>
<evidence type="ECO:0000313" key="1">
    <source>
        <dbReference type="EMBL" id="MFD2661552.1"/>
    </source>
</evidence>
<reference evidence="2" key="3">
    <citation type="submission" date="2024-09" db="EMBL/GenBank/DDBJ databases">
        <authorList>
            <person name="Sun Q."/>
            <person name="Mori K."/>
        </authorList>
    </citation>
    <scope>NUCLEOTIDE SEQUENCE</scope>
    <source>
        <strain evidence="2">TISTR 1827</strain>
    </source>
</reference>
<evidence type="ECO:0000313" key="2">
    <source>
        <dbReference type="EMBL" id="MFD2662950.1"/>
    </source>
</evidence>
<organism evidence="2 3">
    <name type="scientific">Paenibacillus thailandensis</name>
    <dbReference type="NCBI Taxonomy" id="393250"/>
    <lineage>
        <taxon>Bacteria</taxon>
        <taxon>Bacillati</taxon>
        <taxon>Bacillota</taxon>
        <taxon>Bacilli</taxon>
        <taxon>Bacillales</taxon>
        <taxon>Paenibacillaceae</taxon>
        <taxon>Paenibacillus</taxon>
    </lineage>
</organism>
<proteinExistence type="predicted"/>
<sequence>MHRLRYVLRPDGLFFVSILDRPTPVSFVSQQRFFIRTTGIAPNKTLGTVRVNDVQLRALGVLPAKEVTFDACTPIAADAI</sequence>
<reference evidence="3" key="2">
    <citation type="journal article" date="2019" name="Int. J. Syst. Evol. Microbiol.">
        <title>The Global Catalogue of Microorganisms (GCM) 10K type strain sequencing project: providing services to taxonomists for standard genome sequencing and annotation.</title>
        <authorList>
            <consortium name="The Broad Institute Genomics Platform"/>
            <consortium name="The Broad Institute Genome Sequencing Center for Infectious Disease"/>
            <person name="Wu L."/>
            <person name="Ma J."/>
        </authorList>
    </citation>
    <scope>NUCLEOTIDE SEQUENCE [LARGE SCALE GENOMIC DNA]</scope>
    <source>
        <strain evidence="3">TISTR 1827</strain>
    </source>
</reference>
<gene>
    <name evidence="1" type="ORF">ACFSW5_14960</name>
    <name evidence="2" type="ORF">ACFSW5_22085</name>
</gene>
<evidence type="ECO:0000313" key="3">
    <source>
        <dbReference type="Proteomes" id="UP001597493"/>
    </source>
</evidence>
<dbReference type="Proteomes" id="UP001597493">
    <property type="component" value="Unassembled WGS sequence"/>
</dbReference>
<dbReference type="EMBL" id="JBHUMY010000036">
    <property type="protein sequence ID" value="MFD2662950.1"/>
    <property type="molecule type" value="Genomic_DNA"/>
</dbReference>
<name>A0ABW5R3J9_9BACL</name>
<reference evidence="2" key="1">
    <citation type="journal article" date="2014" name="Int. J. Syst. Evol. Microbiol.">
        <title>Complete genome of a new Firmicutes species belonging to the dominant human colonic microbiota ('Ruminococcus bicirculans') reveals two chromosomes and a selective capacity to utilize plant glucans.</title>
        <authorList>
            <consortium name="NISC Comparative Sequencing Program"/>
            <person name="Wegmann U."/>
            <person name="Louis P."/>
            <person name="Goesmann A."/>
            <person name="Henrissat B."/>
            <person name="Duncan S.H."/>
            <person name="Flint H.J."/>
        </authorList>
    </citation>
    <scope>NUCLEOTIDE SEQUENCE</scope>
    <source>
        <strain evidence="2">TISTR 1827</strain>
    </source>
</reference>
<dbReference type="RefSeq" id="WP_379274560.1">
    <property type="nucleotide sequence ID" value="NZ_JBHUGT010000029.1"/>
</dbReference>